<dbReference type="OrthoDB" id="9801287at2"/>
<proteinExistence type="predicted"/>
<dbReference type="SUPFAM" id="SSF46689">
    <property type="entry name" value="Homeodomain-like"/>
    <property type="match status" value="1"/>
</dbReference>
<keyword evidence="2" id="KW-1185">Reference proteome</keyword>
<dbReference type="RefSeq" id="WP_020878659.1">
    <property type="nucleotide sequence ID" value="NZ_ATHJ01000128.1"/>
</dbReference>
<organism evidence="1 2">
    <name type="scientific">Desulfococcus multivorans DSM 2059</name>
    <dbReference type="NCBI Taxonomy" id="1121405"/>
    <lineage>
        <taxon>Bacteria</taxon>
        <taxon>Pseudomonadati</taxon>
        <taxon>Thermodesulfobacteriota</taxon>
        <taxon>Desulfobacteria</taxon>
        <taxon>Desulfobacterales</taxon>
        <taxon>Desulfococcaceae</taxon>
        <taxon>Desulfococcus</taxon>
    </lineage>
</organism>
<name>S7T801_DESML</name>
<gene>
    <name evidence="1" type="ORF">dsmv_3503</name>
</gene>
<evidence type="ECO:0000313" key="1">
    <source>
        <dbReference type="EMBL" id="EPR33247.1"/>
    </source>
</evidence>
<reference evidence="1 2" key="1">
    <citation type="journal article" date="2013" name="Genome Announc.">
        <title>Draft genome sequences for three mercury-methylating, sulfate-reducing bacteria.</title>
        <authorList>
            <person name="Brown S.D."/>
            <person name="Hurt R.A.Jr."/>
            <person name="Gilmour C.C."/>
            <person name="Elias D.A."/>
        </authorList>
    </citation>
    <scope>NUCLEOTIDE SEQUENCE [LARGE SCALE GENOMIC DNA]</scope>
    <source>
        <strain evidence="1 2">DSM 2059</strain>
    </source>
</reference>
<evidence type="ECO:0008006" key="3">
    <source>
        <dbReference type="Google" id="ProtNLM"/>
    </source>
</evidence>
<dbReference type="EMBL" id="ATHJ01000128">
    <property type="protein sequence ID" value="EPR33247.1"/>
    <property type="molecule type" value="Genomic_DNA"/>
</dbReference>
<evidence type="ECO:0000313" key="2">
    <source>
        <dbReference type="Proteomes" id="UP000014977"/>
    </source>
</evidence>
<accession>S7T801</accession>
<dbReference type="InterPro" id="IPR009057">
    <property type="entry name" value="Homeodomain-like_sf"/>
</dbReference>
<comment type="caution">
    <text evidence="1">The sequence shown here is derived from an EMBL/GenBank/DDBJ whole genome shotgun (WGS) entry which is preliminary data.</text>
</comment>
<dbReference type="AlphaFoldDB" id="S7T801"/>
<sequence>MPYSEKFKRKIVQNLTGPNAISVPALSKEVDVSQTTLPKWLRNAGVTPHPEYPNNDENWKVRLIEEGFMRRMWNGGGV</sequence>
<dbReference type="Proteomes" id="UP000014977">
    <property type="component" value="Unassembled WGS sequence"/>
</dbReference>
<protein>
    <recommendedName>
        <fullName evidence="3">Transposase</fullName>
    </recommendedName>
</protein>